<organism evidence="8 9">
    <name type="scientific">Actinomadura miaoliensis</name>
    <dbReference type="NCBI Taxonomy" id="430685"/>
    <lineage>
        <taxon>Bacteria</taxon>
        <taxon>Bacillati</taxon>
        <taxon>Actinomycetota</taxon>
        <taxon>Actinomycetes</taxon>
        <taxon>Streptosporangiales</taxon>
        <taxon>Thermomonosporaceae</taxon>
        <taxon>Actinomadura</taxon>
    </lineage>
</organism>
<dbReference type="SUPFAM" id="SSF48452">
    <property type="entry name" value="TPR-like"/>
    <property type="match status" value="1"/>
</dbReference>
<feature type="region of interest" description="Disordered" evidence="6">
    <location>
        <begin position="452"/>
        <end position="478"/>
    </location>
</feature>
<feature type="region of interest" description="Disordered" evidence="6">
    <location>
        <begin position="538"/>
        <end position="567"/>
    </location>
</feature>
<dbReference type="InterPro" id="IPR005158">
    <property type="entry name" value="BTAD"/>
</dbReference>
<name>A0ABP7WT92_9ACTN</name>
<dbReference type="InterPro" id="IPR051677">
    <property type="entry name" value="AfsR-DnrI-RedD_regulator"/>
</dbReference>
<evidence type="ECO:0000256" key="2">
    <source>
        <dbReference type="ARBA" id="ARBA00023015"/>
    </source>
</evidence>
<dbReference type="Proteomes" id="UP001500683">
    <property type="component" value="Unassembled WGS sequence"/>
</dbReference>
<evidence type="ECO:0000256" key="1">
    <source>
        <dbReference type="ARBA" id="ARBA00005820"/>
    </source>
</evidence>
<feature type="DNA-binding region" description="OmpR/PhoB-type" evidence="5">
    <location>
        <begin position="1"/>
        <end position="95"/>
    </location>
</feature>
<comment type="similarity">
    <text evidence="1">Belongs to the AfsR/DnrI/RedD regulatory family.</text>
</comment>
<feature type="compositionally biased region" description="Low complexity" evidence="6">
    <location>
        <begin position="458"/>
        <end position="475"/>
    </location>
</feature>
<feature type="region of interest" description="Disordered" evidence="6">
    <location>
        <begin position="590"/>
        <end position="667"/>
    </location>
</feature>
<accession>A0ABP7WT92</accession>
<evidence type="ECO:0000313" key="8">
    <source>
        <dbReference type="EMBL" id="GAA4095773.1"/>
    </source>
</evidence>
<dbReference type="EMBL" id="BAAAZG010000052">
    <property type="protein sequence ID" value="GAA4095773.1"/>
    <property type="molecule type" value="Genomic_DNA"/>
</dbReference>
<dbReference type="InterPro" id="IPR036388">
    <property type="entry name" value="WH-like_DNA-bd_sf"/>
</dbReference>
<evidence type="ECO:0000259" key="7">
    <source>
        <dbReference type="PROSITE" id="PS51755"/>
    </source>
</evidence>
<dbReference type="Pfam" id="PF00931">
    <property type="entry name" value="NB-ARC"/>
    <property type="match status" value="1"/>
</dbReference>
<feature type="compositionally biased region" description="Low complexity" evidence="6">
    <location>
        <begin position="616"/>
        <end position="628"/>
    </location>
</feature>
<dbReference type="SUPFAM" id="SSF52540">
    <property type="entry name" value="P-loop containing nucleoside triphosphate hydrolases"/>
    <property type="match status" value="1"/>
</dbReference>
<evidence type="ECO:0000313" key="9">
    <source>
        <dbReference type="Proteomes" id="UP001500683"/>
    </source>
</evidence>
<evidence type="ECO:0000256" key="4">
    <source>
        <dbReference type="ARBA" id="ARBA00023163"/>
    </source>
</evidence>
<dbReference type="CDD" id="cd15831">
    <property type="entry name" value="BTAD"/>
    <property type="match status" value="1"/>
</dbReference>
<evidence type="ECO:0000256" key="3">
    <source>
        <dbReference type="ARBA" id="ARBA00023125"/>
    </source>
</evidence>
<feature type="compositionally biased region" description="Low complexity" evidence="6">
    <location>
        <begin position="638"/>
        <end position="650"/>
    </location>
</feature>
<keyword evidence="9" id="KW-1185">Reference proteome</keyword>
<protein>
    <recommendedName>
        <fullName evidence="7">OmpR/PhoB-type domain-containing protein</fullName>
    </recommendedName>
</protein>
<dbReference type="Gene3D" id="1.10.10.10">
    <property type="entry name" value="Winged helix-like DNA-binding domain superfamily/Winged helix DNA-binding domain"/>
    <property type="match status" value="1"/>
</dbReference>
<keyword evidence="4" id="KW-0804">Transcription</keyword>
<dbReference type="Gene3D" id="3.40.50.300">
    <property type="entry name" value="P-loop containing nucleotide triphosphate hydrolases"/>
    <property type="match status" value="1"/>
</dbReference>
<dbReference type="PROSITE" id="PS51755">
    <property type="entry name" value="OMPR_PHOB"/>
    <property type="match status" value="1"/>
</dbReference>
<dbReference type="Pfam" id="PF00486">
    <property type="entry name" value="Trans_reg_C"/>
    <property type="match status" value="1"/>
</dbReference>
<reference evidence="9" key="1">
    <citation type="journal article" date="2019" name="Int. J. Syst. Evol. Microbiol.">
        <title>The Global Catalogue of Microorganisms (GCM) 10K type strain sequencing project: providing services to taxonomists for standard genome sequencing and annotation.</title>
        <authorList>
            <consortium name="The Broad Institute Genomics Platform"/>
            <consortium name="The Broad Institute Genome Sequencing Center for Infectious Disease"/>
            <person name="Wu L."/>
            <person name="Ma J."/>
        </authorList>
    </citation>
    <scope>NUCLEOTIDE SEQUENCE [LARGE SCALE GENOMIC DNA]</scope>
    <source>
        <strain evidence="9">JCM 16702</strain>
    </source>
</reference>
<dbReference type="InterPro" id="IPR016032">
    <property type="entry name" value="Sig_transdc_resp-reg_C-effctor"/>
</dbReference>
<sequence length="667" mass="72152">MRFAILGPLEVTADGRSLPLSAAKHRVLLASLLVEANQPVPVTRLVERLWGDAPPQYGKGTLQTYVMRLRRILNPHAPSGHDVIRTGADGYLVDIAPDALDLNRFEALRRQGRAASRRGDLSGEAGHLAEALSLWRGPALMDVPSESLQREEAPRLTELWLQTVERRVDVDLALGRHSLVVGELRRLTGAYGLRERFWEQLMLALFHCGRQAEALTAYREVSEKLRWELGVDPGERLRRIHQAILDNDRDLLPGARTTAVTCEHAPAPPWKAICQLPPDIGGFTGRAELLEQITTSLTGQGTDTAVPIVAVSGMPGAGKTALAVRVAHSLRSRFPDGQWYVRMEGSGPAPRDPAEVLAEVLEAAGIPRGEVPASLEGRACMLRAHLADRRVLLVVDDVRDTGQIRPLLPGTPGCAVLATSRRDQSALSRCTAHGISPSTSWARVRPRRCSPAFSARNGPAGSGVRSPGSRGSAPAFPSPCASPRPICPDVPSRASRSTWPTWRAQDRSTGWCCAATRPSRCAPPSTFRTRRCPRTPGACSGRWGWRRRAPAPRRPPPRSSRSPSGGPGCCSPIWPRPTWCSPCPANGTGCTTCSVSTPSKRPGPRTPRRTAPPPCAGTSRGSTRSARQGTRRARARRAPPASTRPAVPRSSGRRCRGRTQAGGRRTP</sequence>
<gene>
    <name evidence="8" type="ORF">GCM10022214_68850</name>
</gene>
<dbReference type="PANTHER" id="PTHR35807:SF1">
    <property type="entry name" value="TRANSCRIPTIONAL REGULATOR REDD"/>
    <property type="match status" value="1"/>
</dbReference>
<evidence type="ECO:0000256" key="5">
    <source>
        <dbReference type="PROSITE-ProRule" id="PRU01091"/>
    </source>
</evidence>
<dbReference type="InterPro" id="IPR001867">
    <property type="entry name" value="OmpR/PhoB-type_DNA-bd"/>
</dbReference>
<dbReference type="SMART" id="SM00862">
    <property type="entry name" value="Trans_reg_C"/>
    <property type="match status" value="1"/>
</dbReference>
<evidence type="ECO:0000256" key="6">
    <source>
        <dbReference type="SAM" id="MobiDB-lite"/>
    </source>
</evidence>
<dbReference type="PANTHER" id="PTHR35807">
    <property type="entry name" value="TRANSCRIPTIONAL REGULATOR REDD-RELATED"/>
    <property type="match status" value="1"/>
</dbReference>
<dbReference type="InterPro" id="IPR002182">
    <property type="entry name" value="NB-ARC"/>
</dbReference>
<dbReference type="SMART" id="SM01043">
    <property type="entry name" value="BTAD"/>
    <property type="match status" value="1"/>
</dbReference>
<dbReference type="InterPro" id="IPR027417">
    <property type="entry name" value="P-loop_NTPase"/>
</dbReference>
<keyword evidence="2" id="KW-0805">Transcription regulation</keyword>
<comment type="caution">
    <text evidence="8">The sequence shown here is derived from an EMBL/GenBank/DDBJ whole genome shotgun (WGS) entry which is preliminary data.</text>
</comment>
<keyword evidence="3 5" id="KW-0238">DNA-binding</keyword>
<feature type="domain" description="OmpR/PhoB-type" evidence="7">
    <location>
        <begin position="1"/>
        <end position="95"/>
    </location>
</feature>
<dbReference type="PRINTS" id="PR00364">
    <property type="entry name" value="DISEASERSIST"/>
</dbReference>
<proteinExistence type="inferred from homology"/>
<dbReference type="Pfam" id="PF03704">
    <property type="entry name" value="BTAD"/>
    <property type="match status" value="1"/>
</dbReference>
<dbReference type="InterPro" id="IPR011990">
    <property type="entry name" value="TPR-like_helical_dom_sf"/>
</dbReference>
<dbReference type="Gene3D" id="1.25.40.10">
    <property type="entry name" value="Tetratricopeptide repeat domain"/>
    <property type="match status" value="1"/>
</dbReference>
<dbReference type="SUPFAM" id="SSF46894">
    <property type="entry name" value="C-terminal effector domain of the bipartite response regulators"/>
    <property type="match status" value="1"/>
</dbReference>